<dbReference type="Proteomes" id="UP000824890">
    <property type="component" value="Unassembled WGS sequence"/>
</dbReference>
<dbReference type="InterPro" id="IPR032675">
    <property type="entry name" value="LRR_dom_sf"/>
</dbReference>
<dbReference type="EMBL" id="JAGKQM010000015">
    <property type="protein sequence ID" value="KAH0880859.1"/>
    <property type="molecule type" value="Genomic_DNA"/>
</dbReference>
<gene>
    <name evidence="1" type="ORF">HID58_068253</name>
</gene>
<evidence type="ECO:0000313" key="2">
    <source>
        <dbReference type="Proteomes" id="UP000824890"/>
    </source>
</evidence>
<proteinExistence type="predicted"/>
<comment type="caution">
    <text evidence="1">The sequence shown here is derived from an EMBL/GenBank/DDBJ whole genome shotgun (WGS) entry which is preliminary data.</text>
</comment>
<sequence length="106" mass="12132">GEPSFYLFGFIMYCSHSCESAERDNRSEGRQNFNGGVWEKATHKETEVRRLTNIILTRMMVNDVDMDVLAKARLDDLEALKLDKCSGSSLPMDFQDRLNTAVEDHI</sequence>
<reference evidence="1 2" key="1">
    <citation type="submission" date="2021-05" db="EMBL/GenBank/DDBJ databases">
        <title>Genome Assembly of Synthetic Allotetraploid Brassica napus Reveals Homoeologous Exchanges between Subgenomes.</title>
        <authorList>
            <person name="Davis J.T."/>
        </authorList>
    </citation>
    <scope>NUCLEOTIDE SEQUENCE [LARGE SCALE GENOMIC DNA]</scope>
    <source>
        <strain evidence="2">cv. Da-Ae</strain>
        <tissue evidence="1">Seedling</tissue>
    </source>
</reference>
<accession>A0ABQ7ZKT6</accession>
<name>A0ABQ7ZKT6_BRANA</name>
<evidence type="ECO:0000313" key="1">
    <source>
        <dbReference type="EMBL" id="KAH0880859.1"/>
    </source>
</evidence>
<dbReference type="Gene3D" id="3.80.10.10">
    <property type="entry name" value="Ribonuclease Inhibitor"/>
    <property type="match status" value="1"/>
</dbReference>
<keyword evidence="2" id="KW-1185">Reference proteome</keyword>
<organism evidence="1 2">
    <name type="scientific">Brassica napus</name>
    <name type="common">Rape</name>
    <dbReference type="NCBI Taxonomy" id="3708"/>
    <lineage>
        <taxon>Eukaryota</taxon>
        <taxon>Viridiplantae</taxon>
        <taxon>Streptophyta</taxon>
        <taxon>Embryophyta</taxon>
        <taxon>Tracheophyta</taxon>
        <taxon>Spermatophyta</taxon>
        <taxon>Magnoliopsida</taxon>
        <taxon>eudicotyledons</taxon>
        <taxon>Gunneridae</taxon>
        <taxon>Pentapetalae</taxon>
        <taxon>rosids</taxon>
        <taxon>malvids</taxon>
        <taxon>Brassicales</taxon>
        <taxon>Brassicaceae</taxon>
        <taxon>Brassiceae</taxon>
        <taxon>Brassica</taxon>
    </lineage>
</organism>
<feature type="non-terminal residue" evidence="1">
    <location>
        <position position="1"/>
    </location>
</feature>
<protein>
    <submittedName>
        <fullName evidence="1">Uncharacterized protein</fullName>
    </submittedName>
</protein>